<feature type="chain" id="PRO_5012824144" description="MD-2-related lipid-recognition domain-containing protein" evidence="7">
    <location>
        <begin position="19"/>
        <end position="153"/>
    </location>
</feature>
<dbReference type="EnsemblMetazoa" id="Aqu2.1.33048_001">
    <property type="protein sequence ID" value="Aqu2.1.33048_001"/>
    <property type="gene ID" value="Aqu2.1.33048"/>
</dbReference>
<keyword evidence="4" id="KW-0813">Transport</keyword>
<comment type="function">
    <text evidence="1">Catalyzes the intermembrane transfer of phosphatidylglycerol and phosphatidylinositol.</text>
</comment>
<dbReference type="InterPro" id="IPR039670">
    <property type="entry name" value="NPC2-like"/>
</dbReference>
<evidence type="ECO:0000256" key="2">
    <source>
        <dbReference type="ARBA" id="ARBA00006370"/>
    </source>
</evidence>
<evidence type="ECO:0000256" key="1">
    <source>
        <dbReference type="ARBA" id="ARBA00002053"/>
    </source>
</evidence>
<organism evidence="9">
    <name type="scientific">Amphimedon queenslandica</name>
    <name type="common">Sponge</name>
    <dbReference type="NCBI Taxonomy" id="400682"/>
    <lineage>
        <taxon>Eukaryota</taxon>
        <taxon>Metazoa</taxon>
        <taxon>Porifera</taxon>
        <taxon>Demospongiae</taxon>
        <taxon>Heteroscleromorpha</taxon>
        <taxon>Haplosclerida</taxon>
        <taxon>Niphatidae</taxon>
        <taxon>Amphimedon</taxon>
    </lineage>
</organism>
<comment type="similarity">
    <text evidence="2">Belongs to the NPC2 family.</text>
</comment>
<evidence type="ECO:0000313" key="9">
    <source>
        <dbReference type="EnsemblMetazoa" id="Aqu2.1.33048_001"/>
    </source>
</evidence>
<dbReference type="Pfam" id="PF02221">
    <property type="entry name" value="E1_DerP2_DerF2"/>
    <property type="match status" value="1"/>
</dbReference>
<name>A0A1X7UZ49_AMPQE</name>
<dbReference type="InterPro" id="IPR003172">
    <property type="entry name" value="ML_dom"/>
</dbReference>
<dbReference type="InParanoid" id="A0A1X7UZ49"/>
<evidence type="ECO:0000256" key="6">
    <source>
        <dbReference type="ARBA" id="ARBA00023055"/>
    </source>
</evidence>
<sequence length="153" mass="16616">MKIPIFVIVAFSIAITLSGNLAVDGSGPITWKDCSNNVSVMKIKNITFDPPGDVYPGQGFSLKATFKLKKEITEGKVNVDVQYGVLHYATGVYDLCDKFKEAGLTCPVSKGLKNGVFQGRVPFPNGYFKFTINATTSAGDKISCFTFELNDNI</sequence>
<evidence type="ECO:0000256" key="3">
    <source>
        <dbReference type="ARBA" id="ARBA00011245"/>
    </source>
</evidence>
<evidence type="ECO:0000256" key="4">
    <source>
        <dbReference type="ARBA" id="ARBA00022448"/>
    </source>
</evidence>
<dbReference type="PANTHER" id="PTHR11306">
    <property type="entry name" value="NIEMANN PICK TYPE C2 PROTEIN NPC2-RELATED"/>
    <property type="match status" value="1"/>
</dbReference>
<evidence type="ECO:0000256" key="7">
    <source>
        <dbReference type="SAM" id="SignalP"/>
    </source>
</evidence>
<feature type="signal peptide" evidence="7">
    <location>
        <begin position="1"/>
        <end position="18"/>
    </location>
</feature>
<dbReference type="PANTHER" id="PTHR11306:SF0">
    <property type="entry name" value="PHOSPHATIDYLGLYCEROL_PHOSPHATIDYLINOSITOL TRANSFER PROTEIN"/>
    <property type="match status" value="1"/>
</dbReference>
<feature type="domain" description="MD-2-related lipid-recognition" evidence="8">
    <location>
        <begin position="31"/>
        <end position="149"/>
    </location>
</feature>
<protein>
    <recommendedName>
        <fullName evidence="8">MD-2-related lipid-recognition domain-containing protein</fullName>
    </recommendedName>
</protein>
<keyword evidence="5 7" id="KW-0732">Signal</keyword>
<dbReference type="AlphaFoldDB" id="A0A1X7UZ49"/>
<evidence type="ECO:0000259" key="8">
    <source>
        <dbReference type="SMART" id="SM00737"/>
    </source>
</evidence>
<dbReference type="Gene3D" id="2.60.40.770">
    <property type="match status" value="1"/>
</dbReference>
<dbReference type="InterPro" id="IPR014756">
    <property type="entry name" value="Ig_E-set"/>
</dbReference>
<dbReference type="SMART" id="SM00737">
    <property type="entry name" value="ML"/>
    <property type="match status" value="1"/>
</dbReference>
<dbReference type="SUPFAM" id="SSF81296">
    <property type="entry name" value="E set domains"/>
    <property type="match status" value="1"/>
</dbReference>
<keyword evidence="6" id="KW-0445">Lipid transport</keyword>
<dbReference type="GO" id="GO:0032934">
    <property type="term" value="F:sterol binding"/>
    <property type="evidence" value="ECO:0007669"/>
    <property type="project" value="InterPro"/>
</dbReference>
<accession>A0A1X7UZ49</accession>
<reference evidence="9" key="1">
    <citation type="submission" date="2017-05" db="UniProtKB">
        <authorList>
            <consortium name="EnsemblMetazoa"/>
        </authorList>
    </citation>
    <scope>IDENTIFICATION</scope>
</reference>
<proteinExistence type="inferred from homology"/>
<evidence type="ECO:0000256" key="5">
    <source>
        <dbReference type="ARBA" id="ARBA00022729"/>
    </source>
</evidence>
<dbReference type="GO" id="GO:0015918">
    <property type="term" value="P:sterol transport"/>
    <property type="evidence" value="ECO:0007669"/>
    <property type="project" value="InterPro"/>
</dbReference>
<comment type="subunit">
    <text evidence="3">Monomer.</text>
</comment>